<dbReference type="AlphaFoldDB" id="A0A0F9U658"/>
<comment type="caution">
    <text evidence="2">The sequence shown here is derived from an EMBL/GenBank/DDBJ whole genome shotgun (WGS) entry which is preliminary data.</text>
</comment>
<name>A0A0F9U658_9ZZZZ</name>
<dbReference type="EMBL" id="LAZR01000141">
    <property type="protein sequence ID" value="KKN87109.1"/>
    <property type="molecule type" value="Genomic_DNA"/>
</dbReference>
<dbReference type="Gene3D" id="3.30.420.10">
    <property type="entry name" value="Ribonuclease H-like superfamily/Ribonuclease H"/>
    <property type="match status" value="1"/>
</dbReference>
<protein>
    <recommendedName>
        <fullName evidence="1">Tc1-like transposase DDE domain-containing protein</fullName>
    </recommendedName>
</protein>
<reference evidence="2" key="1">
    <citation type="journal article" date="2015" name="Nature">
        <title>Complex archaea that bridge the gap between prokaryotes and eukaryotes.</title>
        <authorList>
            <person name="Spang A."/>
            <person name="Saw J.H."/>
            <person name="Jorgensen S.L."/>
            <person name="Zaremba-Niedzwiedzka K."/>
            <person name="Martijn J."/>
            <person name="Lind A.E."/>
            <person name="van Eijk R."/>
            <person name="Schleper C."/>
            <person name="Guy L."/>
            <person name="Ettema T.J."/>
        </authorList>
    </citation>
    <scope>NUCLEOTIDE SEQUENCE</scope>
</reference>
<accession>A0A0F9U658</accession>
<dbReference type="GO" id="GO:0003676">
    <property type="term" value="F:nucleic acid binding"/>
    <property type="evidence" value="ECO:0007669"/>
    <property type="project" value="InterPro"/>
</dbReference>
<proteinExistence type="predicted"/>
<dbReference type="PANTHER" id="PTHR46564">
    <property type="entry name" value="TRANSPOSASE"/>
    <property type="match status" value="1"/>
</dbReference>
<evidence type="ECO:0000313" key="2">
    <source>
        <dbReference type="EMBL" id="KKN87109.1"/>
    </source>
</evidence>
<gene>
    <name evidence="2" type="ORF">LCGC14_0261400</name>
</gene>
<evidence type="ECO:0000259" key="1">
    <source>
        <dbReference type="Pfam" id="PF13358"/>
    </source>
</evidence>
<feature type="domain" description="Tc1-like transposase DDE" evidence="1">
    <location>
        <begin position="92"/>
        <end position="186"/>
    </location>
</feature>
<dbReference type="InterPro" id="IPR036397">
    <property type="entry name" value="RNaseH_sf"/>
</dbReference>
<dbReference type="PANTHER" id="PTHR46564:SF1">
    <property type="entry name" value="TRANSPOSASE"/>
    <property type="match status" value="1"/>
</dbReference>
<sequence length="213" mass="23030">MDGDQRSGRIEAEADFLLALVDDADDITLHEMQRRLADDGIEVGIGSLWRFFDRSGITWKKTAHASEQDRPDVLKARQEWFDGQIDLDTEKLVLIDKTGLSTKMARRYGRSPGGKRCGSGVPHGHWKTTTFTGALRLTGTTAPMVLDGALNGIAFHAYVEQVLVPTLNPGDVVVIDYLPAHKANGVCQADGVRRAIEQAGGPVAISAAPTAPL</sequence>
<dbReference type="Pfam" id="PF13358">
    <property type="entry name" value="DDE_3"/>
    <property type="match status" value="1"/>
</dbReference>
<organism evidence="2">
    <name type="scientific">marine sediment metagenome</name>
    <dbReference type="NCBI Taxonomy" id="412755"/>
    <lineage>
        <taxon>unclassified sequences</taxon>
        <taxon>metagenomes</taxon>
        <taxon>ecological metagenomes</taxon>
    </lineage>
</organism>
<dbReference type="InterPro" id="IPR038717">
    <property type="entry name" value="Tc1-like_DDE_dom"/>
</dbReference>